<dbReference type="EMBL" id="JAODNV010000006">
    <property type="protein sequence ID" value="MCT8989745.1"/>
    <property type="molecule type" value="Genomic_DNA"/>
</dbReference>
<sequence>MNTAPSRPLEDEAAPARDRSVPRRRLREGERTRDGRGRLRSARPLLHYGFRPFFLLAGIHAAAAIPLWLWFFANGAALPGPFPPLSWHVHEMLFGYLGAVIAGFILTAIPNWTGRLPLSGTPLAVLALLWLAGRLATASVSVPLAATFIDLSFPVVLAGAVWREILAGRNWRNAPVALMLTLFALANGLHHGEAAGLLQEGLAIRLALSVAAMLMALIGGRIVPSFTRNWLVKRGARALPAAFGLLDKAALGTTAIALVGWITLPETTFTGTALLLAGILLFARLSRWQGWQTGREAILLILHIGYAWLAGALLLIGAGILAPGTIPASAAIHALTAGAIATMTLAVMTRASLGHTGRDIRADGWTAAIYLMANAGALLRVIAPFAAQGYLPLLAAAGTLWSGAFLLFVLRYWRVLTGPRL</sequence>
<keyword evidence="2" id="KW-0472">Membrane</keyword>
<dbReference type="Proteomes" id="UP001149009">
    <property type="component" value="Unassembled WGS sequence"/>
</dbReference>
<accession>A0A9X2X8R5</accession>
<feature type="transmembrane region" description="Helical" evidence="2">
    <location>
        <begin position="297"/>
        <end position="322"/>
    </location>
</feature>
<feature type="transmembrane region" description="Helical" evidence="2">
    <location>
        <begin position="174"/>
        <end position="190"/>
    </location>
</feature>
<feature type="transmembrane region" description="Helical" evidence="2">
    <location>
        <begin position="93"/>
        <end position="109"/>
    </location>
</feature>
<evidence type="ECO:0000313" key="4">
    <source>
        <dbReference type="Proteomes" id="UP001149009"/>
    </source>
</evidence>
<feature type="transmembrane region" description="Helical" evidence="2">
    <location>
        <begin position="393"/>
        <end position="413"/>
    </location>
</feature>
<feature type="transmembrane region" description="Helical" evidence="2">
    <location>
        <begin position="53"/>
        <end position="73"/>
    </location>
</feature>
<feature type="transmembrane region" description="Helical" evidence="2">
    <location>
        <begin position="328"/>
        <end position="347"/>
    </location>
</feature>
<feature type="compositionally biased region" description="Basic and acidic residues" evidence="1">
    <location>
        <begin position="8"/>
        <end position="36"/>
    </location>
</feature>
<protein>
    <submittedName>
        <fullName evidence="3">NnrS family protein</fullName>
    </submittedName>
</protein>
<feature type="region of interest" description="Disordered" evidence="1">
    <location>
        <begin position="1"/>
        <end position="36"/>
    </location>
</feature>
<feature type="transmembrane region" description="Helical" evidence="2">
    <location>
        <begin position="202"/>
        <end position="220"/>
    </location>
</feature>
<evidence type="ECO:0000256" key="1">
    <source>
        <dbReference type="SAM" id="MobiDB-lite"/>
    </source>
</evidence>
<gene>
    <name evidence="3" type="ORF">NYR54_05490</name>
</gene>
<feature type="transmembrane region" description="Helical" evidence="2">
    <location>
        <begin position="268"/>
        <end position="285"/>
    </location>
</feature>
<feature type="transmembrane region" description="Helical" evidence="2">
    <location>
        <begin position="142"/>
        <end position="162"/>
    </location>
</feature>
<evidence type="ECO:0000256" key="2">
    <source>
        <dbReference type="SAM" id="Phobius"/>
    </source>
</evidence>
<dbReference type="AlphaFoldDB" id="A0A9X2X8R5"/>
<evidence type="ECO:0000313" key="3">
    <source>
        <dbReference type="EMBL" id="MCT8989745.1"/>
    </source>
</evidence>
<proteinExistence type="predicted"/>
<feature type="transmembrane region" description="Helical" evidence="2">
    <location>
        <begin position="368"/>
        <end position="387"/>
    </location>
</feature>
<feature type="transmembrane region" description="Helical" evidence="2">
    <location>
        <begin position="116"/>
        <end position="136"/>
    </location>
</feature>
<comment type="caution">
    <text evidence="3">The sequence shown here is derived from an EMBL/GenBank/DDBJ whole genome shotgun (WGS) entry which is preliminary data.</text>
</comment>
<feature type="transmembrane region" description="Helical" evidence="2">
    <location>
        <begin position="241"/>
        <end position="262"/>
    </location>
</feature>
<name>A0A9X2X8R5_9HYPH</name>
<reference evidence="3" key="1">
    <citation type="submission" date="2022-08" db="EMBL/GenBank/DDBJ databases">
        <title>Chelativorans sichuanense sp. nov., a paraffin oil-degrading bacterium isolated from a mixture of oil-based drill cuttings and paddy soil.</title>
        <authorList>
            <person name="Yu J."/>
            <person name="Liu H."/>
            <person name="Chen Q."/>
        </authorList>
    </citation>
    <scope>NUCLEOTIDE SEQUENCE</scope>
    <source>
        <strain evidence="3">SCAU 2101</strain>
    </source>
</reference>
<dbReference type="InterPro" id="IPR010266">
    <property type="entry name" value="NnrS"/>
</dbReference>
<keyword evidence="4" id="KW-1185">Reference proteome</keyword>
<keyword evidence="2" id="KW-0812">Transmembrane</keyword>
<keyword evidence="2" id="KW-1133">Transmembrane helix</keyword>
<dbReference type="Pfam" id="PF05940">
    <property type="entry name" value="NnrS"/>
    <property type="match status" value="1"/>
</dbReference>
<organism evidence="3 4">
    <name type="scientific">Chelativorans petroleitrophicus</name>
    <dbReference type="NCBI Taxonomy" id="2975484"/>
    <lineage>
        <taxon>Bacteria</taxon>
        <taxon>Pseudomonadati</taxon>
        <taxon>Pseudomonadota</taxon>
        <taxon>Alphaproteobacteria</taxon>
        <taxon>Hyphomicrobiales</taxon>
        <taxon>Phyllobacteriaceae</taxon>
        <taxon>Chelativorans</taxon>
    </lineage>
</organism>